<evidence type="ECO:0000313" key="7">
    <source>
        <dbReference type="Proteomes" id="UP000245629"/>
    </source>
</evidence>
<feature type="domain" description="Cytochrome c" evidence="5">
    <location>
        <begin position="8"/>
        <end position="87"/>
    </location>
</feature>
<dbReference type="InterPro" id="IPR009056">
    <property type="entry name" value="Cyt_c-like_dom"/>
</dbReference>
<evidence type="ECO:0000256" key="1">
    <source>
        <dbReference type="ARBA" id="ARBA00022617"/>
    </source>
</evidence>
<dbReference type="Proteomes" id="UP000245629">
    <property type="component" value="Chromosome 3"/>
</dbReference>
<proteinExistence type="predicted"/>
<dbReference type="PANTHER" id="PTHR35008">
    <property type="entry name" value="BLL4482 PROTEIN-RELATED"/>
    <property type="match status" value="1"/>
</dbReference>
<dbReference type="KEGG" id="azz:DEW08_18765"/>
<evidence type="ECO:0000256" key="3">
    <source>
        <dbReference type="ARBA" id="ARBA00023004"/>
    </source>
</evidence>
<evidence type="ECO:0000256" key="2">
    <source>
        <dbReference type="ARBA" id="ARBA00022723"/>
    </source>
</evidence>
<protein>
    <submittedName>
        <fullName evidence="6">Cytochrome C</fullName>
    </submittedName>
</protein>
<dbReference type="Gene3D" id="1.10.760.10">
    <property type="entry name" value="Cytochrome c-like domain"/>
    <property type="match status" value="1"/>
</dbReference>
<evidence type="ECO:0000256" key="4">
    <source>
        <dbReference type="PROSITE-ProRule" id="PRU00433"/>
    </source>
</evidence>
<keyword evidence="3 4" id="KW-0408">Iron</keyword>
<name>A0A2S2CVJ7_9PROT</name>
<evidence type="ECO:0000259" key="5">
    <source>
        <dbReference type="PROSITE" id="PS51007"/>
    </source>
</evidence>
<dbReference type="OrthoDB" id="5523448at2"/>
<dbReference type="PROSITE" id="PS51007">
    <property type="entry name" value="CYTC"/>
    <property type="match status" value="1"/>
</dbReference>
<accession>A0A2S2CVJ7</accession>
<dbReference type="Pfam" id="PF13442">
    <property type="entry name" value="Cytochrome_CBB3"/>
    <property type="match status" value="1"/>
</dbReference>
<organism evidence="6 7">
    <name type="scientific">Azospirillum thermophilum</name>
    <dbReference type="NCBI Taxonomy" id="2202148"/>
    <lineage>
        <taxon>Bacteria</taxon>
        <taxon>Pseudomonadati</taxon>
        <taxon>Pseudomonadota</taxon>
        <taxon>Alphaproteobacteria</taxon>
        <taxon>Rhodospirillales</taxon>
        <taxon>Azospirillaceae</taxon>
        <taxon>Azospirillum</taxon>
    </lineage>
</organism>
<dbReference type="AlphaFoldDB" id="A0A2S2CVJ7"/>
<evidence type="ECO:0000313" key="6">
    <source>
        <dbReference type="EMBL" id="AWK88521.1"/>
    </source>
</evidence>
<dbReference type="PANTHER" id="PTHR35008:SF9">
    <property type="entry name" value="CYTOCHROME C DOMAIN-CONTAINING PROTEIN"/>
    <property type="match status" value="1"/>
</dbReference>
<gene>
    <name evidence="6" type="ORF">DEW08_18765</name>
</gene>
<sequence>MLSPAAKFAEQGGEALYANVCQACHMKEGAGAVGAGAYPALANNANLKAAGYPVHLVVNGHRGMPPVGRMMSDEQVAEVVNYVRSHFGNAYTDAVTAKDVAAARP</sequence>
<dbReference type="GO" id="GO:0020037">
    <property type="term" value="F:heme binding"/>
    <property type="evidence" value="ECO:0007669"/>
    <property type="project" value="InterPro"/>
</dbReference>
<dbReference type="GO" id="GO:0009055">
    <property type="term" value="F:electron transfer activity"/>
    <property type="evidence" value="ECO:0007669"/>
    <property type="project" value="InterPro"/>
</dbReference>
<keyword evidence="2 4" id="KW-0479">Metal-binding</keyword>
<keyword evidence="1 4" id="KW-0349">Heme</keyword>
<dbReference type="InterPro" id="IPR036909">
    <property type="entry name" value="Cyt_c-like_dom_sf"/>
</dbReference>
<dbReference type="InterPro" id="IPR051459">
    <property type="entry name" value="Cytochrome_c-type_DH"/>
</dbReference>
<dbReference type="GO" id="GO:0046872">
    <property type="term" value="F:metal ion binding"/>
    <property type="evidence" value="ECO:0007669"/>
    <property type="project" value="UniProtKB-KW"/>
</dbReference>
<dbReference type="SUPFAM" id="SSF46626">
    <property type="entry name" value="Cytochrome c"/>
    <property type="match status" value="1"/>
</dbReference>
<reference evidence="7" key="1">
    <citation type="submission" date="2018-05" db="EMBL/GenBank/DDBJ databases">
        <title>Azospirillum thermophila sp. nov., a novel isolated from hot spring.</title>
        <authorList>
            <person name="Zhao Z."/>
        </authorList>
    </citation>
    <scope>NUCLEOTIDE SEQUENCE [LARGE SCALE GENOMIC DNA]</scope>
    <source>
        <strain evidence="7">CFH 70021</strain>
    </source>
</reference>
<keyword evidence="7" id="KW-1185">Reference proteome</keyword>
<dbReference type="EMBL" id="CP029354">
    <property type="protein sequence ID" value="AWK88521.1"/>
    <property type="molecule type" value="Genomic_DNA"/>
</dbReference>